<protein>
    <submittedName>
        <fullName evidence="2">Uncharacterized protein</fullName>
    </submittedName>
</protein>
<keyword evidence="3" id="KW-1185">Reference proteome</keyword>
<keyword evidence="1" id="KW-1133">Transmembrane helix</keyword>
<name>A0A4Q7EGJ7_9CYAN</name>
<evidence type="ECO:0000313" key="3">
    <source>
        <dbReference type="Proteomes" id="UP000292459"/>
    </source>
</evidence>
<reference evidence="2 3" key="1">
    <citation type="submission" date="2018-11" db="EMBL/GenBank/DDBJ databases">
        <title>Whole genome sequencing of an environmental sample.</title>
        <authorList>
            <person name="Sarangi A.N."/>
            <person name="Singh D."/>
            <person name="Tripathy S."/>
        </authorList>
    </citation>
    <scope>NUCLEOTIDE SEQUENCE [LARGE SCALE GENOMIC DNA]</scope>
    <source>
        <strain evidence="2 3">Lakshadweep</strain>
    </source>
</reference>
<gene>
    <name evidence="2" type="ORF">DYY88_04035</name>
</gene>
<evidence type="ECO:0000256" key="1">
    <source>
        <dbReference type="SAM" id="Phobius"/>
    </source>
</evidence>
<evidence type="ECO:0000313" key="2">
    <source>
        <dbReference type="EMBL" id="RZM82423.1"/>
    </source>
</evidence>
<dbReference type="Proteomes" id="UP000292459">
    <property type="component" value="Unassembled WGS sequence"/>
</dbReference>
<keyword evidence="1" id="KW-0472">Membrane</keyword>
<organism evidence="2 3">
    <name type="scientific">Leptolyngbya iicbica LK</name>
    <dbReference type="NCBI Taxonomy" id="2294035"/>
    <lineage>
        <taxon>Bacteria</taxon>
        <taxon>Bacillati</taxon>
        <taxon>Cyanobacteriota</taxon>
        <taxon>Cyanophyceae</taxon>
        <taxon>Leptolyngbyales</taxon>
        <taxon>Leptolyngbyaceae</taxon>
        <taxon>Leptolyngbya group</taxon>
        <taxon>Leptolyngbya</taxon>
        <taxon>Leptolyngbya iicbica</taxon>
    </lineage>
</organism>
<dbReference type="AlphaFoldDB" id="A0A4Q7EGJ7"/>
<accession>A0A4Q7EGJ7</accession>
<feature type="transmembrane region" description="Helical" evidence="1">
    <location>
        <begin position="54"/>
        <end position="77"/>
    </location>
</feature>
<sequence>MMLRVQPEYQFSEGVYAASAPYGQDILQQAIANKINAFVENPTTDLHLRVSNRLFKYVVGLTLIVTVGIFPAFLLSARQPGRRGASVRLPMVMVSLSLFLGGLLVVIAINHRIELRCANQQCVLLAWRLQDQGTLVMTAEALRAARIRQETYTNDEGDTQILHQVVLATDQGDFSLLANARAMPAIALAEEVNRFINHPATNQVNFRTDNWLLTAALGGVCGLLSGITLWWAFRS</sequence>
<keyword evidence="1" id="KW-0812">Transmembrane</keyword>
<dbReference type="EMBL" id="QVFV01000001">
    <property type="protein sequence ID" value="RZM82423.1"/>
    <property type="molecule type" value="Genomic_DNA"/>
</dbReference>
<proteinExistence type="predicted"/>
<feature type="transmembrane region" description="Helical" evidence="1">
    <location>
        <begin position="211"/>
        <end position="233"/>
    </location>
</feature>
<feature type="transmembrane region" description="Helical" evidence="1">
    <location>
        <begin position="89"/>
        <end position="109"/>
    </location>
</feature>
<comment type="caution">
    <text evidence="2">The sequence shown here is derived from an EMBL/GenBank/DDBJ whole genome shotgun (WGS) entry which is preliminary data.</text>
</comment>